<evidence type="ECO:0000313" key="1">
    <source>
        <dbReference type="EMBL" id="KFA89221.1"/>
    </source>
</evidence>
<gene>
    <name evidence="1" type="ORF">Q664_36455</name>
</gene>
<dbReference type="EMBL" id="JPMI01000257">
    <property type="protein sequence ID" value="KFA89221.1"/>
    <property type="molecule type" value="Genomic_DNA"/>
</dbReference>
<dbReference type="RefSeq" id="WP_043406102.1">
    <property type="nucleotide sequence ID" value="NZ_JPMI01000257.1"/>
</dbReference>
<evidence type="ECO:0000313" key="2">
    <source>
        <dbReference type="Proteomes" id="UP000028547"/>
    </source>
</evidence>
<accession>A0A084SL86</accession>
<sequence length="132" mass="14928">MSRFQAQTNAVLDQELEELRQRLGLAPSQKADLLREVASLAAWVVRQAEAGRSVEARRGTEVETLSHPVIERLRSRHETSAVSYVALSNAEVERLARILDRGFEPTPALRAALQHLASRKRRPPKLRWKKTA</sequence>
<name>A0A084SL86_9BACT</name>
<reference evidence="1 2" key="1">
    <citation type="submission" date="2014-07" db="EMBL/GenBank/DDBJ databases">
        <title>Draft Genome Sequence of Gephyronic Acid Producer, Cystobacter violaceus Strain Cb vi76.</title>
        <authorList>
            <person name="Stevens D.C."/>
            <person name="Young J."/>
            <person name="Carmichael R."/>
            <person name="Tan J."/>
            <person name="Taylor R.E."/>
        </authorList>
    </citation>
    <scope>NUCLEOTIDE SEQUENCE [LARGE SCALE GENOMIC DNA]</scope>
    <source>
        <strain evidence="1 2">Cb vi76</strain>
    </source>
</reference>
<comment type="caution">
    <text evidence="1">The sequence shown here is derived from an EMBL/GenBank/DDBJ whole genome shotgun (WGS) entry which is preliminary data.</text>
</comment>
<dbReference type="Proteomes" id="UP000028547">
    <property type="component" value="Unassembled WGS sequence"/>
</dbReference>
<organism evidence="1 2">
    <name type="scientific">Archangium violaceum Cb vi76</name>
    <dbReference type="NCBI Taxonomy" id="1406225"/>
    <lineage>
        <taxon>Bacteria</taxon>
        <taxon>Pseudomonadati</taxon>
        <taxon>Myxococcota</taxon>
        <taxon>Myxococcia</taxon>
        <taxon>Myxococcales</taxon>
        <taxon>Cystobacterineae</taxon>
        <taxon>Archangiaceae</taxon>
        <taxon>Archangium</taxon>
    </lineage>
</organism>
<proteinExistence type="predicted"/>
<protein>
    <submittedName>
        <fullName evidence="1">Uncharacterized protein</fullName>
    </submittedName>
</protein>
<dbReference type="AlphaFoldDB" id="A0A084SL86"/>